<keyword evidence="3" id="KW-1185">Reference proteome</keyword>
<feature type="compositionally biased region" description="Basic and acidic residues" evidence="1">
    <location>
        <begin position="110"/>
        <end position="128"/>
    </location>
</feature>
<evidence type="ECO:0000256" key="1">
    <source>
        <dbReference type="SAM" id="MobiDB-lite"/>
    </source>
</evidence>
<name>A0A2I0JZY7_PUNGR</name>
<organism evidence="2 3">
    <name type="scientific">Punica granatum</name>
    <name type="common">Pomegranate</name>
    <dbReference type="NCBI Taxonomy" id="22663"/>
    <lineage>
        <taxon>Eukaryota</taxon>
        <taxon>Viridiplantae</taxon>
        <taxon>Streptophyta</taxon>
        <taxon>Embryophyta</taxon>
        <taxon>Tracheophyta</taxon>
        <taxon>Spermatophyta</taxon>
        <taxon>Magnoliopsida</taxon>
        <taxon>eudicotyledons</taxon>
        <taxon>Gunneridae</taxon>
        <taxon>Pentapetalae</taxon>
        <taxon>rosids</taxon>
        <taxon>malvids</taxon>
        <taxon>Myrtales</taxon>
        <taxon>Lythraceae</taxon>
        <taxon>Punica</taxon>
    </lineage>
</organism>
<dbReference type="Proteomes" id="UP000233551">
    <property type="component" value="Unassembled WGS sequence"/>
</dbReference>
<reference evidence="2 3" key="1">
    <citation type="submission" date="2017-11" db="EMBL/GenBank/DDBJ databases">
        <title>De-novo sequencing of pomegranate (Punica granatum L.) genome.</title>
        <authorList>
            <person name="Akparov Z."/>
            <person name="Amiraslanov A."/>
            <person name="Hajiyeva S."/>
            <person name="Abbasov M."/>
            <person name="Kaur K."/>
            <person name="Hamwieh A."/>
            <person name="Solovyev V."/>
            <person name="Salamov A."/>
            <person name="Braich B."/>
            <person name="Kosarev P."/>
            <person name="Mahmoud A."/>
            <person name="Hajiyev E."/>
            <person name="Babayeva S."/>
            <person name="Izzatullayeva V."/>
            <person name="Mammadov A."/>
            <person name="Mammadov A."/>
            <person name="Sharifova S."/>
            <person name="Ojaghi J."/>
            <person name="Eynullazada K."/>
            <person name="Bayramov B."/>
            <person name="Abdulazimova A."/>
            <person name="Shahmuradov I."/>
        </authorList>
    </citation>
    <scope>NUCLEOTIDE SEQUENCE [LARGE SCALE GENOMIC DNA]</scope>
    <source>
        <strain evidence="3">cv. AG2017</strain>
        <tissue evidence="2">Leaf</tissue>
    </source>
</reference>
<dbReference type="EMBL" id="PGOL01001001">
    <property type="protein sequence ID" value="PKI61877.1"/>
    <property type="molecule type" value="Genomic_DNA"/>
</dbReference>
<feature type="region of interest" description="Disordered" evidence="1">
    <location>
        <begin position="98"/>
        <end position="128"/>
    </location>
</feature>
<proteinExistence type="predicted"/>
<sequence length="128" mass="14517">MNRTSTKPAETTTNAGGNKTFEAVFVASCCSVQPRERERRGRWGMRAGAVLVRRRGGAARKGDGVEKKERKRMTANRGEWGRWSVAREVVTDEELEVGHRDSDVLQGRQKSVETENEEGRRAKRTREE</sequence>
<dbReference type="AlphaFoldDB" id="A0A2I0JZY7"/>
<gene>
    <name evidence="2" type="ORF">CRG98_017775</name>
</gene>
<evidence type="ECO:0000313" key="3">
    <source>
        <dbReference type="Proteomes" id="UP000233551"/>
    </source>
</evidence>
<protein>
    <submittedName>
        <fullName evidence="2">Uncharacterized protein</fullName>
    </submittedName>
</protein>
<comment type="caution">
    <text evidence="2">The sequence shown here is derived from an EMBL/GenBank/DDBJ whole genome shotgun (WGS) entry which is preliminary data.</text>
</comment>
<accession>A0A2I0JZY7</accession>
<evidence type="ECO:0000313" key="2">
    <source>
        <dbReference type="EMBL" id="PKI61877.1"/>
    </source>
</evidence>
<feature type="region of interest" description="Disordered" evidence="1">
    <location>
        <begin position="54"/>
        <end position="78"/>
    </location>
</feature>